<name>A0AAN9YX97_9ORTH</name>
<dbReference type="EMBL" id="JAZDUA010000634">
    <property type="protein sequence ID" value="KAK7790373.1"/>
    <property type="molecule type" value="Genomic_DNA"/>
</dbReference>
<gene>
    <name evidence="2" type="ORF">R5R35_004150</name>
</gene>
<evidence type="ECO:0000313" key="2">
    <source>
        <dbReference type="EMBL" id="KAK7790373.1"/>
    </source>
</evidence>
<accession>A0AAN9YX97</accession>
<keyword evidence="1" id="KW-1133">Transmembrane helix</keyword>
<keyword evidence="1" id="KW-0472">Membrane</keyword>
<protein>
    <submittedName>
        <fullName evidence="2">Uncharacterized protein</fullName>
    </submittedName>
</protein>
<evidence type="ECO:0000256" key="1">
    <source>
        <dbReference type="SAM" id="Phobius"/>
    </source>
</evidence>
<keyword evidence="3" id="KW-1185">Reference proteome</keyword>
<keyword evidence="1" id="KW-0812">Transmembrane</keyword>
<reference evidence="2 3" key="1">
    <citation type="submission" date="2024-03" db="EMBL/GenBank/DDBJ databases">
        <title>The genome assembly and annotation of the cricket Gryllus longicercus Weissman &amp; Gray.</title>
        <authorList>
            <person name="Szrajer S."/>
            <person name="Gray D."/>
            <person name="Ylla G."/>
        </authorList>
    </citation>
    <scope>NUCLEOTIDE SEQUENCE [LARGE SCALE GENOMIC DNA]</scope>
    <source>
        <strain evidence="2">DAG 2021-001</strain>
        <tissue evidence="2">Whole body minus gut</tissue>
    </source>
</reference>
<evidence type="ECO:0000313" key="3">
    <source>
        <dbReference type="Proteomes" id="UP001378592"/>
    </source>
</evidence>
<dbReference type="Proteomes" id="UP001378592">
    <property type="component" value="Unassembled WGS sequence"/>
</dbReference>
<organism evidence="2 3">
    <name type="scientific">Gryllus longicercus</name>
    <dbReference type="NCBI Taxonomy" id="2509291"/>
    <lineage>
        <taxon>Eukaryota</taxon>
        <taxon>Metazoa</taxon>
        <taxon>Ecdysozoa</taxon>
        <taxon>Arthropoda</taxon>
        <taxon>Hexapoda</taxon>
        <taxon>Insecta</taxon>
        <taxon>Pterygota</taxon>
        <taxon>Neoptera</taxon>
        <taxon>Polyneoptera</taxon>
        <taxon>Orthoptera</taxon>
        <taxon>Ensifera</taxon>
        <taxon>Gryllidea</taxon>
        <taxon>Grylloidea</taxon>
        <taxon>Gryllidae</taxon>
        <taxon>Gryllinae</taxon>
        <taxon>Gryllus</taxon>
    </lineage>
</organism>
<proteinExistence type="predicted"/>
<sequence>MRGTCVSYASIQTQKRVAFAEVAFRCSQFPLISESATLGRLARNHLRTERYSSALSSLLFLCGALVNVYFSRAGNHKARGTTSLPLFLPTPSRPFDLLRNFGEITVSS</sequence>
<feature type="transmembrane region" description="Helical" evidence="1">
    <location>
        <begin position="51"/>
        <end position="70"/>
    </location>
</feature>
<comment type="caution">
    <text evidence="2">The sequence shown here is derived from an EMBL/GenBank/DDBJ whole genome shotgun (WGS) entry which is preliminary data.</text>
</comment>
<dbReference type="AlphaFoldDB" id="A0AAN9YX97"/>